<dbReference type="InParanoid" id="Q9RRS8"/>
<keyword evidence="1" id="KW-0472">Membrane</keyword>
<dbReference type="PaxDb" id="243230-DR_2407"/>
<keyword evidence="1" id="KW-1133">Transmembrane helix</keyword>
<dbReference type="STRING" id="243230.DR_2407"/>
<evidence type="ECO:0000313" key="3">
    <source>
        <dbReference type="EMBL" id="AAF11957.1"/>
    </source>
</evidence>
<name>Q9RRS8_DEIRA</name>
<protein>
    <recommendedName>
        <fullName evidence="2">DUF2231 domain-containing protein</fullName>
    </recommendedName>
</protein>
<proteinExistence type="predicted"/>
<feature type="transmembrane region" description="Helical" evidence="1">
    <location>
        <begin position="177"/>
        <end position="197"/>
    </location>
</feature>
<dbReference type="PIR" id="H75277">
    <property type="entry name" value="H75277"/>
</dbReference>
<dbReference type="Proteomes" id="UP000002524">
    <property type="component" value="Chromosome 1"/>
</dbReference>
<dbReference type="HOGENOM" id="CLU_107155_0_0_0"/>
<evidence type="ECO:0000313" key="4">
    <source>
        <dbReference type="Proteomes" id="UP000002524"/>
    </source>
</evidence>
<dbReference type="InterPro" id="IPR019251">
    <property type="entry name" value="DUF2231_TM"/>
</dbReference>
<dbReference type="PATRIC" id="fig|243230.17.peg.2643"/>
<dbReference type="KEGG" id="dra:DR_2407"/>
<keyword evidence="4" id="KW-1185">Reference proteome</keyword>
<accession>Q9RRS8</accession>
<dbReference type="OrthoDB" id="65597at2"/>
<evidence type="ECO:0000259" key="2">
    <source>
        <dbReference type="Pfam" id="PF09990"/>
    </source>
</evidence>
<keyword evidence="1" id="KW-0812">Transmembrane</keyword>
<dbReference type="EnsemblBacteria" id="AAF11957">
    <property type="protein sequence ID" value="AAF11957"/>
    <property type="gene ID" value="DR_2407"/>
</dbReference>
<sequence length="212" mass="22163">MPPAPCPRAEAHLICRSASAACQRRHWGMTLTDQLEDRLSNHDTVETLAEELQPVLRAALDYLPEGVVSALHGDPQGHPLHPALVHLPLGGWMVAALLDFLPGGDEQTERAADLALLLATIGAVPTIAAGWTDWSNTRRQARRTGLIHGTLGETAFLLSGASLLARHKGKRTLGKALSGAGLGAALVAGLLGGQLVYGHGLGVGATLSKRQG</sequence>
<dbReference type="eggNOG" id="COG4244">
    <property type="taxonomic scope" value="Bacteria"/>
</dbReference>
<feature type="domain" description="DUF2231" evidence="2">
    <location>
        <begin position="77"/>
        <end position="203"/>
    </location>
</feature>
<gene>
    <name evidence="3" type="ordered locus">DR_2407</name>
</gene>
<dbReference type="AlphaFoldDB" id="Q9RRS8"/>
<dbReference type="EMBL" id="AE000513">
    <property type="protein sequence ID" value="AAF11957.1"/>
    <property type="molecule type" value="Genomic_DNA"/>
</dbReference>
<evidence type="ECO:0000256" key="1">
    <source>
        <dbReference type="SAM" id="Phobius"/>
    </source>
</evidence>
<reference evidence="3 4" key="1">
    <citation type="journal article" date="1999" name="Science">
        <title>Genome sequence of the radioresistant bacterium Deinococcus radiodurans R1.</title>
        <authorList>
            <person name="White O."/>
            <person name="Eisen J.A."/>
            <person name="Heidelberg J.F."/>
            <person name="Hickey E.K."/>
            <person name="Peterson J.D."/>
            <person name="Dodson R.J."/>
            <person name="Haft D.H."/>
            <person name="Gwinn M.L."/>
            <person name="Nelson W.C."/>
            <person name="Richardson D.L."/>
            <person name="Moffat K.S."/>
            <person name="Qin H."/>
            <person name="Jiang L."/>
            <person name="Pamphile W."/>
            <person name="Crosby M."/>
            <person name="Shen M."/>
            <person name="Vamathevan J.J."/>
            <person name="Lam P."/>
            <person name="McDonald L."/>
            <person name="Utterback T."/>
            <person name="Zalewski C."/>
            <person name="Makarova K.S."/>
            <person name="Aravind L."/>
            <person name="Daly M.J."/>
            <person name="Minton K.W."/>
            <person name="Fleischmann R.D."/>
            <person name="Ketchum K.A."/>
            <person name="Nelson K.E."/>
            <person name="Salzberg S."/>
            <person name="Smith H.O."/>
            <person name="Venter J.C."/>
            <person name="Fraser C.M."/>
        </authorList>
    </citation>
    <scope>NUCLEOTIDE SEQUENCE [LARGE SCALE GENOMIC DNA]</scope>
    <source>
        <strain evidence="4">ATCC 13939 / DSM 20539 / JCM 16871 / LMG 4051 / NBRC 15346 / NCIMB 9279 / R1 / VKM B-1422</strain>
    </source>
</reference>
<organism evidence="3 4">
    <name type="scientific">Deinococcus radiodurans (strain ATCC 13939 / DSM 20539 / JCM 16871 / CCUG 27074 / LMG 4051 / NBRC 15346 / NCIMB 9279 / VKM B-1422 / R1)</name>
    <dbReference type="NCBI Taxonomy" id="243230"/>
    <lineage>
        <taxon>Bacteria</taxon>
        <taxon>Thermotogati</taxon>
        <taxon>Deinococcota</taxon>
        <taxon>Deinococci</taxon>
        <taxon>Deinococcales</taxon>
        <taxon>Deinococcaceae</taxon>
        <taxon>Deinococcus</taxon>
    </lineage>
</organism>
<dbReference type="Pfam" id="PF09990">
    <property type="entry name" value="DUF2231"/>
    <property type="match status" value="1"/>
</dbReference>